<dbReference type="AlphaFoldDB" id="W1YPA2"/>
<organism evidence="2">
    <name type="scientific">human gut metagenome</name>
    <dbReference type="NCBI Taxonomy" id="408170"/>
    <lineage>
        <taxon>unclassified sequences</taxon>
        <taxon>metagenomes</taxon>
        <taxon>organismal metagenomes</taxon>
    </lineage>
</organism>
<proteinExistence type="predicted"/>
<feature type="region of interest" description="Disordered" evidence="1">
    <location>
        <begin position="82"/>
        <end position="108"/>
    </location>
</feature>
<keyword evidence="2" id="KW-0804">Transcription</keyword>
<dbReference type="EMBL" id="AZMM01001817">
    <property type="protein sequence ID" value="ETJ44156.1"/>
    <property type="molecule type" value="Genomic_DNA"/>
</dbReference>
<name>W1YPA2_9ZZZZ</name>
<sequence length="108" mass="11825">KAYEKIVKGENIPEPGVPESFKVLLKELQSIGLDVKILNEDQEEVVMKELDDEDEVVETGIEEVMEGSAVETDEVTVVEEEAPADNGGEDDILSQLAFPMGDSSNDED</sequence>
<evidence type="ECO:0000313" key="2">
    <source>
        <dbReference type="EMBL" id="ETJ44156.1"/>
    </source>
</evidence>
<dbReference type="SUPFAM" id="SSF64484">
    <property type="entry name" value="beta and beta-prime subunits of DNA dependent RNA-polymerase"/>
    <property type="match status" value="1"/>
</dbReference>
<feature type="compositionally biased region" description="Acidic residues" evidence="1">
    <location>
        <begin position="82"/>
        <end position="92"/>
    </location>
</feature>
<reference evidence="2" key="1">
    <citation type="submission" date="2013-12" db="EMBL/GenBank/DDBJ databases">
        <title>A Varibaculum cambriense genome reconstructed from a premature infant gut community with otherwise low bacterial novelty that shifts toward anaerobic metabolism during the third week of life.</title>
        <authorList>
            <person name="Brown C.T."/>
            <person name="Sharon I."/>
            <person name="Thomas B.C."/>
            <person name="Castelle C.J."/>
            <person name="Morowitz M.J."/>
            <person name="Banfield J.F."/>
        </authorList>
    </citation>
    <scope>NUCLEOTIDE SEQUENCE</scope>
</reference>
<comment type="caution">
    <text evidence="2">The sequence shown here is derived from an EMBL/GenBank/DDBJ whole genome shotgun (WGS) entry which is preliminary data.</text>
</comment>
<evidence type="ECO:0000256" key="1">
    <source>
        <dbReference type="SAM" id="MobiDB-lite"/>
    </source>
</evidence>
<protein>
    <submittedName>
        <fullName evidence="2">DNA-directed RNA polymerase subunit beta</fullName>
    </submittedName>
</protein>
<keyword evidence="2" id="KW-0240">DNA-directed RNA polymerase</keyword>
<feature type="non-terminal residue" evidence="2">
    <location>
        <position position="1"/>
    </location>
</feature>
<accession>W1YPA2</accession>
<gene>
    <name evidence="2" type="ORF">Q604_UNBC01817G0001</name>
</gene>
<dbReference type="GO" id="GO:0000428">
    <property type="term" value="C:DNA-directed RNA polymerase complex"/>
    <property type="evidence" value="ECO:0007669"/>
    <property type="project" value="UniProtKB-KW"/>
</dbReference>